<evidence type="ECO:0000256" key="2">
    <source>
        <dbReference type="ARBA" id="ARBA00022448"/>
    </source>
</evidence>
<comment type="caution">
    <text evidence="9">The sequence shown here is derived from an EMBL/GenBank/DDBJ whole genome shotgun (WGS) entry which is preliminary data.</text>
</comment>
<evidence type="ECO:0000256" key="7">
    <source>
        <dbReference type="SAM" id="SignalP"/>
    </source>
</evidence>
<evidence type="ECO:0000256" key="1">
    <source>
        <dbReference type="ARBA" id="ARBA00004571"/>
    </source>
</evidence>
<protein>
    <recommendedName>
        <fullName evidence="8">TonB-dependent receptor plug domain-containing protein</fullName>
    </recommendedName>
</protein>
<dbReference type="Proteomes" id="UP001195483">
    <property type="component" value="Unassembled WGS sequence"/>
</dbReference>
<evidence type="ECO:0000313" key="9">
    <source>
        <dbReference type="EMBL" id="KAK3604949.1"/>
    </source>
</evidence>
<dbReference type="Gene3D" id="2.60.40.1120">
    <property type="entry name" value="Carboxypeptidase-like, regulatory domain"/>
    <property type="match status" value="1"/>
</dbReference>
<accession>A0AAE0W8F8</accession>
<sequence>MFVKKILLHCFLFNVILCVGDTLLHAQDKPVSRVTGVVTDAATKEPLPGATIRISQLGAVSNIEGRYTIERVPQGEIELTATFTGYQSETVRATLGETELSINFQLKIANIEKNEIEVLGYQNRQLKEDTRTGVIRIEASQIKTMPGGAEDLMRSMQAMPGVGSVNDLSSQLVIRGSAPSQNLTIIDNIEFFSPYKLYGAFSVFNPDIVSNVNLITSSFPAKYGDRLSAVLDVANRSGTINSFFNGTVNLNTYYANVSAEGKIPTPYKGSSWIAAFRRSYIEYISYPLAKLIDPSYKNTADEIPNTTDFQLKADFSISAEHIIQFSGIITADYLNADDITKKFGVNWFFVPESRGMQNTLSFNTYYYNTELEYRRNIVDVNYPTLVNYEELYSMAKVSLAKYSLKDAFVFDEIENHVFEFGIGVDYFHNDVNALVSANASKSKALDLQYGQGADRTALTGKSVGNFGYWRSHLYAQDKIKLFSNKLFLEPGIRLDYFGLMNKFYVSPRFNFSYELAEETILRGGAGLFYQSPGYEKLISGTAFIDFTSIDPNSLPNLSAERAIHIAASVEHTFDKRWSLKGEGYIKWMNELIDQNTNPASMPQTNYLGGDPYSPNSWRVSSLNETYYIRTAELTNKGSGLAYGFDVFLMKKATRKTMEDFFDRLDGWISYSFGISKLTNSESNSYFSNYDQTHSVSFVLSYRILDWLIVGGQLKVATGVPFTRLELKPRLADNKRIATSPTGRTLFDLVYKQGTQNADRYPTYIRLDVRVVALAKIFDATCVFYLDVINVLNNHNILKYEYNGTATTSSTENPIAATLNPIRMIPLVPGFGATIKF</sequence>
<dbReference type="SUPFAM" id="SSF56935">
    <property type="entry name" value="Porins"/>
    <property type="match status" value="1"/>
</dbReference>
<dbReference type="InterPro" id="IPR039426">
    <property type="entry name" value="TonB-dep_rcpt-like"/>
</dbReference>
<evidence type="ECO:0000313" key="10">
    <source>
        <dbReference type="Proteomes" id="UP001195483"/>
    </source>
</evidence>
<reference evidence="9" key="3">
    <citation type="submission" date="2023-05" db="EMBL/GenBank/DDBJ databases">
        <authorList>
            <person name="Smith C.H."/>
        </authorList>
    </citation>
    <scope>NUCLEOTIDE SEQUENCE</scope>
    <source>
        <strain evidence="9">CHS0354</strain>
        <tissue evidence="9">Mantle</tissue>
    </source>
</reference>
<evidence type="ECO:0000256" key="5">
    <source>
        <dbReference type="ARBA" id="ARBA00023136"/>
    </source>
</evidence>
<comment type="subcellular location">
    <subcellularLocation>
        <location evidence="1">Cell outer membrane</location>
        <topology evidence="1">Multi-pass membrane protein</topology>
    </subcellularLocation>
</comment>
<feature type="domain" description="TonB-dependent receptor plug" evidence="8">
    <location>
        <begin position="128"/>
        <end position="226"/>
    </location>
</feature>
<dbReference type="InterPro" id="IPR037066">
    <property type="entry name" value="Plug_dom_sf"/>
</dbReference>
<keyword evidence="5" id="KW-0472">Membrane</keyword>
<evidence type="ECO:0000259" key="8">
    <source>
        <dbReference type="Pfam" id="PF07715"/>
    </source>
</evidence>
<dbReference type="AlphaFoldDB" id="A0AAE0W8F8"/>
<gene>
    <name evidence="9" type="ORF">CHS0354_000613</name>
</gene>
<evidence type="ECO:0000256" key="4">
    <source>
        <dbReference type="ARBA" id="ARBA00022729"/>
    </source>
</evidence>
<dbReference type="PANTHER" id="PTHR30069:SF29">
    <property type="entry name" value="HEMOGLOBIN AND HEMOGLOBIN-HAPTOGLOBIN-BINDING PROTEIN 1-RELATED"/>
    <property type="match status" value="1"/>
</dbReference>
<keyword evidence="6" id="KW-0998">Cell outer membrane</keyword>
<dbReference type="PANTHER" id="PTHR30069">
    <property type="entry name" value="TONB-DEPENDENT OUTER MEMBRANE RECEPTOR"/>
    <property type="match status" value="1"/>
</dbReference>
<evidence type="ECO:0000256" key="6">
    <source>
        <dbReference type="ARBA" id="ARBA00023237"/>
    </source>
</evidence>
<feature type="chain" id="PRO_5042010583" description="TonB-dependent receptor plug domain-containing protein" evidence="7">
    <location>
        <begin position="27"/>
        <end position="836"/>
    </location>
</feature>
<dbReference type="GO" id="GO:0044718">
    <property type="term" value="P:siderophore transmembrane transport"/>
    <property type="evidence" value="ECO:0007669"/>
    <property type="project" value="TreeGrafter"/>
</dbReference>
<dbReference type="InterPro" id="IPR036942">
    <property type="entry name" value="Beta-barrel_TonB_sf"/>
</dbReference>
<keyword evidence="3" id="KW-0812">Transmembrane</keyword>
<keyword evidence="10" id="KW-1185">Reference proteome</keyword>
<dbReference type="InterPro" id="IPR012910">
    <property type="entry name" value="Plug_dom"/>
</dbReference>
<reference evidence="9" key="2">
    <citation type="journal article" date="2021" name="Genome Biol. Evol.">
        <title>Developing a high-quality reference genome for a parasitic bivalve with doubly uniparental inheritance (Bivalvia: Unionida).</title>
        <authorList>
            <person name="Smith C.H."/>
        </authorList>
    </citation>
    <scope>NUCLEOTIDE SEQUENCE</scope>
    <source>
        <strain evidence="9">CHS0354</strain>
        <tissue evidence="9">Mantle</tissue>
    </source>
</reference>
<dbReference type="EMBL" id="JAEAOA010000085">
    <property type="protein sequence ID" value="KAK3604949.1"/>
    <property type="molecule type" value="Genomic_DNA"/>
</dbReference>
<organism evidence="9 10">
    <name type="scientific">Potamilus streckersoni</name>
    <dbReference type="NCBI Taxonomy" id="2493646"/>
    <lineage>
        <taxon>Eukaryota</taxon>
        <taxon>Metazoa</taxon>
        <taxon>Spiralia</taxon>
        <taxon>Lophotrochozoa</taxon>
        <taxon>Mollusca</taxon>
        <taxon>Bivalvia</taxon>
        <taxon>Autobranchia</taxon>
        <taxon>Heteroconchia</taxon>
        <taxon>Palaeoheterodonta</taxon>
        <taxon>Unionida</taxon>
        <taxon>Unionoidea</taxon>
        <taxon>Unionidae</taxon>
        <taxon>Ambleminae</taxon>
        <taxon>Lampsilini</taxon>
        <taxon>Potamilus</taxon>
    </lineage>
</organism>
<keyword evidence="4 7" id="KW-0732">Signal</keyword>
<dbReference type="Pfam" id="PF07715">
    <property type="entry name" value="Plug"/>
    <property type="match status" value="1"/>
</dbReference>
<name>A0AAE0W8F8_9BIVA</name>
<dbReference type="SUPFAM" id="SSF49464">
    <property type="entry name" value="Carboxypeptidase regulatory domain-like"/>
    <property type="match status" value="1"/>
</dbReference>
<dbReference type="GO" id="GO:0015344">
    <property type="term" value="F:siderophore uptake transmembrane transporter activity"/>
    <property type="evidence" value="ECO:0007669"/>
    <property type="project" value="TreeGrafter"/>
</dbReference>
<evidence type="ECO:0000256" key="3">
    <source>
        <dbReference type="ARBA" id="ARBA00022692"/>
    </source>
</evidence>
<keyword evidence="2" id="KW-0813">Transport</keyword>
<feature type="signal peptide" evidence="7">
    <location>
        <begin position="1"/>
        <end position="26"/>
    </location>
</feature>
<dbReference type="InterPro" id="IPR008969">
    <property type="entry name" value="CarboxyPept-like_regulatory"/>
</dbReference>
<dbReference type="Gene3D" id="2.170.130.10">
    <property type="entry name" value="TonB-dependent receptor, plug domain"/>
    <property type="match status" value="1"/>
</dbReference>
<dbReference type="Gene3D" id="2.40.170.20">
    <property type="entry name" value="TonB-dependent receptor, beta-barrel domain"/>
    <property type="match status" value="1"/>
</dbReference>
<reference evidence="9" key="1">
    <citation type="journal article" date="2021" name="Genome Biol. Evol.">
        <title>A High-Quality Reference Genome for a Parasitic Bivalve with Doubly Uniparental Inheritance (Bivalvia: Unionida).</title>
        <authorList>
            <person name="Smith C.H."/>
        </authorList>
    </citation>
    <scope>NUCLEOTIDE SEQUENCE</scope>
    <source>
        <strain evidence="9">CHS0354</strain>
    </source>
</reference>
<proteinExistence type="predicted"/>
<dbReference type="Pfam" id="PF13715">
    <property type="entry name" value="CarbopepD_reg_2"/>
    <property type="match status" value="1"/>
</dbReference>